<dbReference type="EMBL" id="CAJVCH010234543">
    <property type="protein sequence ID" value="CAG7732607.1"/>
    <property type="molecule type" value="Genomic_DNA"/>
</dbReference>
<feature type="signal peptide" evidence="2">
    <location>
        <begin position="1"/>
        <end position="24"/>
    </location>
</feature>
<feature type="region of interest" description="Disordered" evidence="1">
    <location>
        <begin position="259"/>
        <end position="288"/>
    </location>
</feature>
<evidence type="ECO:0000256" key="1">
    <source>
        <dbReference type="SAM" id="MobiDB-lite"/>
    </source>
</evidence>
<protein>
    <submittedName>
        <fullName evidence="3">Uncharacterized protein</fullName>
    </submittedName>
</protein>
<feature type="compositionally biased region" description="Low complexity" evidence="1">
    <location>
        <begin position="214"/>
        <end position="228"/>
    </location>
</feature>
<name>A0A8J2KAP1_9HEXA</name>
<feature type="region of interest" description="Disordered" evidence="1">
    <location>
        <begin position="33"/>
        <end position="59"/>
    </location>
</feature>
<feature type="chain" id="PRO_5035251782" evidence="2">
    <location>
        <begin position="25"/>
        <end position="396"/>
    </location>
</feature>
<evidence type="ECO:0000313" key="3">
    <source>
        <dbReference type="EMBL" id="CAG7732607.1"/>
    </source>
</evidence>
<feature type="compositionally biased region" description="Polar residues" evidence="1">
    <location>
        <begin position="167"/>
        <end position="181"/>
    </location>
</feature>
<feature type="compositionally biased region" description="Low complexity" evidence="1">
    <location>
        <begin position="132"/>
        <end position="165"/>
    </location>
</feature>
<comment type="caution">
    <text evidence="3">The sequence shown here is derived from an EMBL/GenBank/DDBJ whole genome shotgun (WGS) entry which is preliminary data.</text>
</comment>
<reference evidence="3" key="1">
    <citation type="submission" date="2021-06" db="EMBL/GenBank/DDBJ databases">
        <authorList>
            <person name="Hodson N. C."/>
            <person name="Mongue J. A."/>
            <person name="Jaron S. K."/>
        </authorList>
    </citation>
    <scope>NUCLEOTIDE SEQUENCE</scope>
</reference>
<evidence type="ECO:0000313" key="4">
    <source>
        <dbReference type="Proteomes" id="UP000708208"/>
    </source>
</evidence>
<feature type="compositionally biased region" description="Gly residues" evidence="1">
    <location>
        <begin position="114"/>
        <end position="126"/>
    </location>
</feature>
<proteinExistence type="predicted"/>
<keyword evidence="2" id="KW-0732">Signal</keyword>
<feature type="region of interest" description="Disordered" evidence="1">
    <location>
        <begin position="211"/>
        <end position="237"/>
    </location>
</feature>
<evidence type="ECO:0000256" key="2">
    <source>
        <dbReference type="SAM" id="SignalP"/>
    </source>
</evidence>
<dbReference type="AlphaFoldDB" id="A0A8J2KAP1"/>
<feature type="region of interest" description="Disordered" evidence="1">
    <location>
        <begin position="112"/>
        <end position="187"/>
    </location>
</feature>
<dbReference type="Proteomes" id="UP000708208">
    <property type="component" value="Unassembled WGS sequence"/>
</dbReference>
<gene>
    <name evidence="3" type="ORF">AFUS01_LOCUS21113</name>
</gene>
<keyword evidence="4" id="KW-1185">Reference proteome</keyword>
<accession>A0A8J2KAP1</accession>
<organism evidence="3 4">
    <name type="scientific">Allacma fusca</name>
    <dbReference type="NCBI Taxonomy" id="39272"/>
    <lineage>
        <taxon>Eukaryota</taxon>
        <taxon>Metazoa</taxon>
        <taxon>Ecdysozoa</taxon>
        <taxon>Arthropoda</taxon>
        <taxon>Hexapoda</taxon>
        <taxon>Collembola</taxon>
        <taxon>Symphypleona</taxon>
        <taxon>Sminthuridae</taxon>
        <taxon>Allacma</taxon>
    </lineage>
</organism>
<dbReference type="OrthoDB" id="10641146at2759"/>
<sequence length="396" mass="40527">MRIQRKKIYLTIVVLYSLVIVVHGQSEWVWGKNPNGNNNNNRPPSGGSSSGVVSNNGPAGSNLVPVNTVTIFGNGAGIVSGPSGSSSASGDQYFASQTGSGSQPAVIVQVLQPGGSGSGFQAGGTGSSIPASPDSGSNFPSSSSSNNNFLSSSSPNSNFPASPVSGSGLQSNDAIPSNSIRSVPPVQGEPRLFTKHLRNLFANAINNLVGGSGSSHSSSSHSQSNNGGLFPSGSSSGTSNQGLINSLLQLSQGLGNRFPTASPLPVSSSEFNTEGGGGSSFLPSSSGGSGGGNCKCVPDDQCRLPFIATGTCSIGTMCCRRSGTRTVGEYTDRDRDNTRTSSVRFQPAALRAGLFREIVQGTSNVIDDTLDLILAPYLTEEDRQKLATRLGSNRKS</sequence>